<evidence type="ECO:0000313" key="2">
    <source>
        <dbReference type="EMBL" id="KAE8958792.1"/>
    </source>
</evidence>
<dbReference type="AlphaFoldDB" id="A0A6A3GN28"/>
<dbReference type="Proteomes" id="UP000435112">
    <property type="component" value="Unassembled WGS sequence"/>
</dbReference>
<name>A0A6A3GN28_9STRA</name>
<comment type="caution">
    <text evidence="2">The sequence shown here is derived from an EMBL/GenBank/DDBJ whole genome shotgun (WGS) entry which is preliminary data.</text>
</comment>
<evidence type="ECO:0000313" key="3">
    <source>
        <dbReference type="Proteomes" id="UP000435112"/>
    </source>
</evidence>
<dbReference type="EMBL" id="QXFU01007298">
    <property type="protein sequence ID" value="KAE8958792.1"/>
    <property type="molecule type" value="Genomic_DNA"/>
</dbReference>
<protein>
    <submittedName>
        <fullName evidence="2">Uncharacterized protein</fullName>
    </submittedName>
</protein>
<gene>
    <name evidence="2" type="ORF">PR002_g30753</name>
</gene>
<organism evidence="2 3">
    <name type="scientific">Phytophthora rubi</name>
    <dbReference type="NCBI Taxonomy" id="129364"/>
    <lineage>
        <taxon>Eukaryota</taxon>
        <taxon>Sar</taxon>
        <taxon>Stramenopiles</taxon>
        <taxon>Oomycota</taxon>
        <taxon>Peronosporomycetes</taxon>
        <taxon>Peronosporales</taxon>
        <taxon>Peronosporaceae</taxon>
        <taxon>Phytophthora</taxon>
    </lineage>
</organism>
<sequence length="40" mass="3919">MARSSDSGDKSSNFDGEAAGCCELEGVVGGDPPASDAAEE</sequence>
<reference evidence="2 3" key="1">
    <citation type="submission" date="2018-09" db="EMBL/GenBank/DDBJ databases">
        <title>Genomic investigation of the strawberry pathogen Phytophthora fragariae indicates pathogenicity is determined by transcriptional variation in three key races.</title>
        <authorList>
            <person name="Adams T.M."/>
            <person name="Armitage A.D."/>
            <person name="Sobczyk M.K."/>
            <person name="Bates H.J."/>
            <person name="Dunwell J.M."/>
            <person name="Nellist C.F."/>
            <person name="Harrison R.J."/>
        </authorList>
    </citation>
    <scope>NUCLEOTIDE SEQUENCE [LARGE SCALE GENOMIC DNA]</scope>
    <source>
        <strain evidence="2 3">SCRP324</strain>
    </source>
</reference>
<proteinExistence type="predicted"/>
<feature type="region of interest" description="Disordered" evidence="1">
    <location>
        <begin position="1"/>
        <end position="40"/>
    </location>
</feature>
<accession>A0A6A3GN28</accession>
<evidence type="ECO:0000256" key="1">
    <source>
        <dbReference type="SAM" id="MobiDB-lite"/>
    </source>
</evidence>